<reference evidence="2" key="1">
    <citation type="submission" date="2018-09" db="EMBL/GenBank/DDBJ databases">
        <title>Complete genome sequence of Streptococcus sp. KCOM 2890 (=JS71).</title>
        <authorList>
            <person name="Kook J.-K."/>
            <person name="Park S.-N."/>
            <person name="Lim Y.K."/>
        </authorList>
    </citation>
    <scope>NUCLEOTIDE SEQUENCE [LARGE SCALE GENOMIC DNA]</scope>
    <source>
        <strain evidence="2">JS71</strain>
    </source>
</reference>
<sequence length="78" mass="9317">MVPLDSGFLFFKLVELDSNESPILEGIFLAFILENDTLEEYVKVRKKASYIRKKLLSLFLKKLCLEKRENENDEYYDY</sequence>
<name>A0ABN5PWS3_9STRE</name>
<gene>
    <name evidence="1" type="ORF">D7D50_09615</name>
</gene>
<dbReference type="EMBL" id="CP032620">
    <property type="protein sequence ID" value="AYF94822.1"/>
    <property type="molecule type" value="Genomic_DNA"/>
</dbReference>
<dbReference type="Proteomes" id="UP000277293">
    <property type="component" value="Chromosome"/>
</dbReference>
<evidence type="ECO:0000313" key="1">
    <source>
        <dbReference type="EMBL" id="AYF94822.1"/>
    </source>
</evidence>
<evidence type="ECO:0000313" key="2">
    <source>
        <dbReference type="Proteomes" id="UP000277293"/>
    </source>
</evidence>
<protein>
    <submittedName>
        <fullName evidence="1">Uncharacterized protein</fullName>
    </submittedName>
</protein>
<keyword evidence="2" id="KW-1185">Reference proteome</keyword>
<organism evidence="1 2">
    <name type="scientific">Streptococcus koreensis</name>
    <dbReference type="NCBI Taxonomy" id="2382163"/>
    <lineage>
        <taxon>Bacteria</taxon>
        <taxon>Bacillati</taxon>
        <taxon>Bacillota</taxon>
        <taxon>Bacilli</taxon>
        <taxon>Lactobacillales</taxon>
        <taxon>Streptococcaceae</taxon>
        <taxon>Streptococcus</taxon>
    </lineage>
</organism>
<accession>A0ABN5PWS3</accession>
<proteinExistence type="predicted"/>